<reference evidence="2 3" key="2">
    <citation type="submission" date="2018-11" db="EMBL/GenBank/DDBJ databases">
        <authorList>
            <consortium name="Pathogen Informatics"/>
        </authorList>
    </citation>
    <scope>NUCLEOTIDE SEQUENCE [LARGE SCALE GENOMIC DNA]</scope>
</reference>
<sequence length="168" mass="18439">MGAQQLAQVMFQHRIEGVVSPVIQFQATRSKRNDVALQGVPSSDRKTTVIAPDKHSATIFDLRPNSVNYAQISVSNGQNDGAPSAPISFRLKEGVPTPVRGLEVLPMNNKHENEKAVVIVRWKKPIHSNGKLTGYTVESCLVNTNGQMTPRDSCPRRSVLSVFLLPLL</sequence>
<evidence type="ECO:0000259" key="1">
    <source>
        <dbReference type="PROSITE" id="PS50853"/>
    </source>
</evidence>
<name>A0A183U0V8_TOXCA</name>
<evidence type="ECO:0000313" key="2">
    <source>
        <dbReference type="EMBL" id="VDM27517.1"/>
    </source>
</evidence>
<dbReference type="InterPro" id="IPR003961">
    <property type="entry name" value="FN3_dom"/>
</dbReference>
<dbReference type="PROSITE" id="PS50853">
    <property type="entry name" value="FN3"/>
    <property type="match status" value="1"/>
</dbReference>
<dbReference type="InterPro" id="IPR013783">
    <property type="entry name" value="Ig-like_fold"/>
</dbReference>
<dbReference type="AlphaFoldDB" id="A0A183U0V8"/>
<gene>
    <name evidence="2" type="ORF">TCNE_LOCUS2128</name>
</gene>
<organism evidence="3 4">
    <name type="scientific">Toxocara canis</name>
    <name type="common">Canine roundworm</name>
    <dbReference type="NCBI Taxonomy" id="6265"/>
    <lineage>
        <taxon>Eukaryota</taxon>
        <taxon>Metazoa</taxon>
        <taxon>Ecdysozoa</taxon>
        <taxon>Nematoda</taxon>
        <taxon>Chromadorea</taxon>
        <taxon>Rhabditida</taxon>
        <taxon>Spirurina</taxon>
        <taxon>Ascaridomorpha</taxon>
        <taxon>Ascaridoidea</taxon>
        <taxon>Toxocaridae</taxon>
        <taxon>Toxocara</taxon>
    </lineage>
</organism>
<dbReference type="SUPFAM" id="SSF49265">
    <property type="entry name" value="Fibronectin type III"/>
    <property type="match status" value="1"/>
</dbReference>
<dbReference type="EMBL" id="UYWY01001965">
    <property type="protein sequence ID" value="VDM27517.1"/>
    <property type="molecule type" value="Genomic_DNA"/>
</dbReference>
<accession>A0A183U0V8</accession>
<dbReference type="Proteomes" id="UP000050794">
    <property type="component" value="Unassembled WGS sequence"/>
</dbReference>
<evidence type="ECO:0000313" key="3">
    <source>
        <dbReference type="Proteomes" id="UP000050794"/>
    </source>
</evidence>
<dbReference type="Gene3D" id="2.60.40.10">
    <property type="entry name" value="Immunoglobulins"/>
    <property type="match status" value="2"/>
</dbReference>
<dbReference type="InterPro" id="IPR036116">
    <property type="entry name" value="FN3_sf"/>
</dbReference>
<dbReference type="WBParaSite" id="TCNE_0000212801-mRNA-1">
    <property type="protein sequence ID" value="TCNE_0000212801-mRNA-1"/>
    <property type="gene ID" value="TCNE_0000212801"/>
</dbReference>
<protein>
    <submittedName>
        <fullName evidence="4">Fibronectin type-III domain-containing protein</fullName>
    </submittedName>
</protein>
<feature type="domain" description="Fibronectin type-III" evidence="1">
    <location>
        <begin position="95"/>
        <end position="168"/>
    </location>
</feature>
<keyword evidence="3" id="KW-1185">Reference proteome</keyword>
<reference evidence="4" key="1">
    <citation type="submission" date="2016-06" db="UniProtKB">
        <authorList>
            <consortium name="WormBaseParasite"/>
        </authorList>
    </citation>
    <scope>IDENTIFICATION</scope>
</reference>
<evidence type="ECO:0000313" key="4">
    <source>
        <dbReference type="WBParaSite" id="TCNE_0000212801-mRNA-1"/>
    </source>
</evidence>
<proteinExistence type="predicted"/>